<name>A0A3S0P878_9BACI</name>
<dbReference type="AlphaFoldDB" id="A0A3S0P878"/>
<keyword evidence="2" id="KW-1185">Reference proteome</keyword>
<dbReference type="EMBL" id="RYYR01000002">
    <property type="protein sequence ID" value="RUL56446.1"/>
    <property type="molecule type" value="Genomic_DNA"/>
</dbReference>
<organism evidence="1 2">
    <name type="scientific">Lysinibacillus antri</name>
    <dbReference type="NCBI Taxonomy" id="2498145"/>
    <lineage>
        <taxon>Bacteria</taxon>
        <taxon>Bacillati</taxon>
        <taxon>Bacillota</taxon>
        <taxon>Bacilli</taxon>
        <taxon>Bacillales</taxon>
        <taxon>Bacillaceae</taxon>
        <taxon>Lysinibacillus</taxon>
    </lineage>
</organism>
<evidence type="ECO:0000313" key="2">
    <source>
        <dbReference type="Proteomes" id="UP000287910"/>
    </source>
</evidence>
<sequence length="72" mass="8530">MGAKNKTKSMHFDLTDDLEKRLLEYAESKKNFSRYIKRLIQADMLTGGELENLEIVQKTKKKYDPKDFEIDM</sequence>
<dbReference type="RefSeq" id="WP_126657363.1">
    <property type="nucleotide sequence ID" value="NZ_RYYR01000002.1"/>
</dbReference>
<accession>A0A3S0P878</accession>
<evidence type="ECO:0000313" key="1">
    <source>
        <dbReference type="EMBL" id="RUL56446.1"/>
    </source>
</evidence>
<proteinExistence type="predicted"/>
<gene>
    <name evidence="1" type="ORF">EK386_02100</name>
</gene>
<reference evidence="1 2" key="1">
    <citation type="submission" date="2018-12" db="EMBL/GenBank/DDBJ databases">
        <title>Lysinibacillus antri sp. nov., isolated from a cave soil.</title>
        <authorList>
            <person name="Narsing Rao M.P."/>
            <person name="Zhang H."/>
            <person name="Dong Z.-Y."/>
            <person name="Niu X.-K."/>
            <person name="Zhang K."/>
            <person name="Fang B.-Z."/>
            <person name="Kang Y.-Q."/>
            <person name="Xiao M."/>
            <person name="Li W.-J."/>
        </authorList>
    </citation>
    <scope>NUCLEOTIDE SEQUENCE [LARGE SCALE GENOMIC DNA]</scope>
    <source>
        <strain evidence="1 2">SYSU K30002</strain>
    </source>
</reference>
<dbReference type="Proteomes" id="UP000287910">
    <property type="component" value="Unassembled WGS sequence"/>
</dbReference>
<comment type="caution">
    <text evidence="1">The sequence shown here is derived from an EMBL/GenBank/DDBJ whole genome shotgun (WGS) entry which is preliminary data.</text>
</comment>
<protein>
    <submittedName>
        <fullName evidence="1">Uncharacterized protein</fullName>
    </submittedName>
</protein>